<dbReference type="RefSeq" id="WP_053941865.1">
    <property type="nucleotide sequence ID" value="NZ_BSCV01000029.1"/>
</dbReference>
<dbReference type="InterPro" id="IPR027417">
    <property type="entry name" value="P-loop_NTPase"/>
</dbReference>
<evidence type="ECO:0000313" key="5">
    <source>
        <dbReference type="EMBL" id="CRF43300.1"/>
    </source>
</evidence>
<dbReference type="GO" id="GO:0005524">
    <property type="term" value="F:ATP binding"/>
    <property type="evidence" value="ECO:0007669"/>
    <property type="project" value="UniProtKB-KW"/>
</dbReference>
<protein>
    <submittedName>
        <fullName evidence="4">Putative peptide ABC-transport system ATP-binding protein</fullName>
    </submittedName>
</protein>
<dbReference type="EMBL" id="CDMN01000042">
    <property type="protein sequence ID" value="CRF44470.1"/>
    <property type="molecule type" value="Genomic_DNA"/>
</dbReference>
<dbReference type="GO" id="GO:0016887">
    <property type="term" value="F:ATP hydrolysis activity"/>
    <property type="evidence" value="ECO:0007669"/>
    <property type="project" value="InterPro"/>
</dbReference>
<keyword evidence="1" id="KW-0547">Nucleotide-binding</keyword>
<sequence length="203" mass="22469">MLEVQDLQVLAPSGEILKGIGFETSAHLAILGPSGSGKSTLAKAFCGLLPPTFKVHHTHLKMSGPSGYVFQDCISCFFPYLKIKDTFKMVLKERFTQTKDLLERLNVPLKVWEAYPYELSRGMASRVQIALNLALNKQILFLDEVTSSLDRANTQSVVDLLLSLPVQRVVITHDEEVARALCEVVLVLESGRGVYFGKIAGYL</sequence>
<dbReference type="PANTHER" id="PTHR24220">
    <property type="entry name" value="IMPORT ATP-BINDING PROTEIN"/>
    <property type="match status" value="1"/>
</dbReference>
<evidence type="ECO:0000256" key="2">
    <source>
        <dbReference type="ARBA" id="ARBA00022840"/>
    </source>
</evidence>
<dbReference type="GO" id="GO:0005886">
    <property type="term" value="C:plasma membrane"/>
    <property type="evidence" value="ECO:0007669"/>
    <property type="project" value="TreeGrafter"/>
</dbReference>
<dbReference type="GO" id="GO:0022857">
    <property type="term" value="F:transmembrane transporter activity"/>
    <property type="evidence" value="ECO:0007669"/>
    <property type="project" value="TreeGrafter"/>
</dbReference>
<evidence type="ECO:0000313" key="9">
    <source>
        <dbReference type="Proteomes" id="UP000045175"/>
    </source>
</evidence>
<dbReference type="OrthoDB" id="5515229at2"/>
<dbReference type="Pfam" id="PF00005">
    <property type="entry name" value="ABC_tran"/>
    <property type="match status" value="1"/>
</dbReference>
<dbReference type="PANTHER" id="PTHR24220:SF676">
    <property type="entry name" value="OLIGOPEPTIDE TRANSPORT ATP-BINDING PROTEIN AMIE"/>
    <property type="match status" value="1"/>
</dbReference>
<accession>A0A0K2X3N6</accession>
<dbReference type="InterPro" id="IPR015854">
    <property type="entry name" value="ABC_transpr_LolD-like"/>
</dbReference>
<evidence type="ECO:0000259" key="3">
    <source>
        <dbReference type="PROSITE" id="PS50893"/>
    </source>
</evidence>
<evidence type="ECO:0000313" key="4">
    <source>
        <dbReference type="EMBL" id="CRF40807.1"/>
    </source>
</evidence>
<reference evidence="8 9" key="3">
    <citation type="submission" date="2014-12" db="EMBL/GenBank/DDBJ databases">
        <authorList>
            <person name="Jaenicke S."/>
        </authorList>
    </citation>
    <scope>NUCLEOTIDE SEQUENCE [LARGE SCALE GENOMIC DNA]</scope>
</reference>
<dbReference type="InterPro" id="IPR003593">
    <property type="entry name" value="AAA+_ATPase"/>
</dbReference>
<reference evidence="7" key="2">
    <citation type="submission" date="2014-12" db="EMBL/GenBank/DDBJ databases">
        <authorList>
            <person name="Smet A."/>
        </authorList>
    </citation>
    <scope>NUCLEOTIDE SEQUENCE [LARGE SCALE GENOMIC DNA]</scope>
</reference>
<dbReference type="AlphaFoldDB" id="A0A0K2X3N6"/>
<dbReference type="Proteomes" id="UP000038622">
    <property type="component" value="Unassembled WGS sequence"/>
</dbReference>
<evidence type="ECO:0000313" key="6">
    <source>
        <dbReference type="EMBL" id="CRF44470.1"/>
    </source>
</evidence>
<dbReference type="PROSITE" id="PS50893">
    <property type="entry name" value="ABC_TRANSPORTER_2"/>
    <property type="match status" value="1"/>
</dbReference>
<reference evidence="4" key="1">
    <citation type="submission" date="2014-12" db="EMBL/GenBank/DDBJ databases">
        <title>Whole genome sequences of four Staphylococcus schleiferi canine isolates.</title>
        <authorList>
            <person name="Misic A.M."/>
            <person name="Cain C."/>
            <person name="Morris D.O."/>
            <person name="Rankin S."/>
            <person name="Beiting D."/>
        </authorList>
    </citation>
    <scope>NUCLEOTIDE SEQUENCE</scope>
    <source>
        <strain evidence="4">ASB11</strain>
        <strain evidence="5">ASB13</strain>
        <strain evidence="6">ASB9</strain>
    </source>
</reference>
<dbReference type="EMBL" id="CDML01000016">
    <property type="protein sequence ID" value="CRF40807.1"/>
    <property type="molecule type" value="Genomic_DNA"/>
</dbReference>
<name>A0A0K2X3N6_9HELI</name>
<dbReference type="EMBL" id="CDMH01000061">
    <property type="protein sequence ID" value="CRF43300.1"/>
    <property type="molecule type" value="Genomic_DNA"/>
</dbReference>
<evidence type="ECO:0000256" key="1">
    <source>
        <dbReference type="ARBA" id="ARBA00022741"/>
    </source>
</evidence>
<dbReference type="STRING" id="1578720.HAL011_05740"/>
<keyword evidence="7" id="KW-1185">Reference proteome</keyword>
<proteinExistence type="predicted"/>
<dbReference type="Proteomes" id="UP000041394">
    <property type="component" value="Unassembled WGS sequence"/>
</dbReference>
<dbReference type="Proteomes" id="UP000045175">
    <property type="component" value="Unassembled WGS sequence"/>
</dbReference>
<gene>
    <name evidence="4" type="ORF">HAL011_05740</name>
    <name evidence="5" type="ORF">HAL013_15280</name>
    <name evidence="6" type="ORF">HAL09_10580</name>
</gene>
<feature type="domain" description="ABC transporter" evidence="3">
    <location>
        <begin position="2"/>
        <end position="203"/>
    </location>
</feature>
<dbReference type="Gene3D" id="3.40.50.300">
    <property type="entry name" value="P-loop containing nucleotide triphosphate hydrolases"/>
    <property type="match status" value="1"/>
</dbReference>
<dbReference type="InterPro" id="IPR003439">
    <property type="entry name" value="ABC_transporter-like_ATP-bd"/>
</dbReference>
<organism evidence="4 7">
    <name type="scientific">Helicobacter ailurogastricus</name>
    <dbReference type="NCBI Taxonomy" id="1578720"/>
    <lineage>
        <taxon>Bacteria</taxon>
        <taxon>Pseudomonadati</taxon>
        <taxon>Campylobacterota</taxon>
        <taxon>Epsilonproteobacteria</taxon>
        <taxon>Campylobacterales</taxon>
        <taxon>Helicobacteraceae</taxon>
        <taxon>Helicobacter</taxon>
    </lineage>
</organism>
<dbReference type="SMART" id="SM00382">
    <property type="entry name" value="AAA"/>
    <property type="match status" value="1"/>
</dbReference>
<keyword evidence="2 4" id="KW-0067">ATP-binding</keyword>
<evidence type="ECO:0000313" key="7">
    <source>
        <dbReference type="Proteomes" id="UP000038622"/>
    </source>
</evidence>
<dbReference type="SUPFAM" id="SSF52540">
    <property type="entry name" value="P-loop containing nucleoside triphosphate hydrolases"/>
    <property type="match status" value="1"/>
</dbReference>
<evidence type="ECO:0000313" key="8">
    <source>
        <dbReference type="Proteomes" id="UP000041394"/>
    </source>
</evidence>